<gene>
    <name evidence="1" type="ORF">MNBD_UNCLBAC01-1914</name>
</gene>
<proteinExistence type="predicted"/>
<dbReference type="AlphaFoldDB" id="A0A3B1DFP9"/>
<name>A0A3B1DFP9_9ZZZZ</name>
<reference evidence="1" key="1">
    <citation type="submission" date="2018-06" db="EMBL/GenBank/DDBJ databases">
        <authorList>
            <person name="Zhirakovskaya E."/>
        </authorList>
    </citation>
    <scope>NUCLEOTIDE SEQUENCE</scope>
</reference>
<protein>
    <submittedName>
        <fullName evidence="1">Uncharacterized protein</fullName>
    </submittedName>
</protein>
<evidence type="ECO:0000313" key="1">
    <source>
        <dbReference type="EMBL" id="VAX35603.1"/>
    </source>
</evidence>
<organism evidence="1">
    <name type="scientific">hydrothermal vent metagenome</name>
    <dbReference type="NCBI Taxonomy" id="652676"/>
    <lineage>
        <taxon>unclassified sequences</taxon>
        <taxon>metagenomes</taxon>
        <taxon>ecological metagenomes</taxon>
    </lineage>
</organism>
<dbReference type="EMBL" id="UOGJ01000067">
    <property type="protein sequence ID" value="VAX35603.1"/>
    <property type="molecule type" value="Genomic_DNA"/>
</dbReference>
<accession>A0A3B1DFP9</accession>
<sequence length="141" mass="16914">MYTINEPMMALILRFVGRSQGITFYNDEFIQKQLKTIQKYIQNFPPEEQEERAMGWIEEYASKYRTQWEKETIHKEFFNCQCSDCPLLKESSAKHCEIHEHWLQLLNQYTSGEINSKKYVKNSLNLLTQNKENLKVKLNKI</sequence>